<keyword evidence="2" id="KW-1185">Reference proteome</keyword>
<evidence type="ECO:0008006" key="3">
    <source>
        <dbReference type="Google" id="ProtNLM"/>
    </source>
</evidence>
<dbReference type="InterPro" id="IPR043519">
    <property type="entry name" value="NT_sf"/>
</dbReference>
<reference evidence="1 2" key="1">
    <citation type="submission" date="2024-04" db="EMBL/GenBank/DDBJ databases">
        <title>Bacillus oryzaecorticis sp. nov., a moderately halophilic bacterium isolated from rice husks.</title>
        <authorList>
            <person name="Zhu H.-S."/>
        </authorList>
    </citation>
    <scope>NUCLEOTIDE SEQUENCE [LARGE SCALE GENOMIC DNA]</scope>
    <source>
        <strain evidence="1 2">ZC255</strain>
    </source>
</reference>
<dbReference type="Gene3D" id="3.30.460.10">
    <property type="entry name" value="Beta Polymerase, domain 2"/>
    <property type="match status" value="1"/>
</dbReference>
<evidence type="ECO:0000313" key="2">
    <source>
        <dbReference type="Proteomes" id="UP001389717"/>
    </source>
</evidence>
<dbReference type="RefSeq" id="WP_341981673.1">
    <property type="nucleotide sequence ID" value="NZ_JBBYAF010000009.1"/>
</dbReference>
<evidence type="ECO:0000313" key="1">
    <source>
        <dbReference type="EMBL" id="MEL3971914.1"/>
    </source>
</evidence>
<dbReference type="SUPFAM" id="SSF81301">
    <property type="entry name" value="Nucleotidyltransferase"/>
    <property type="match status" value="1"/>
</dbReference>
<name>A0ABU9K9M3_9BACI</name>
<protein>
    <recommendedName>
        <fullName evidence="3">Polymerase nucleotidyl transferase domain-containing protein</fullName>
    </recommendedName>
</protein>
<comment type="caution">
    <text evidence="1">The sequence shown here is derived from an EMBL/GenBank/DDBJ whole genome shotgun (WGS) entry which is preliminary data.</text>
</comment>
<sequence>MYTAKEREQYFTRIISRLESSHLIEGVVHIGSGVAGYKDERSDIDLMVAAAGIADVEKARSFLHQYFREIGTVYIKELKLREHIYLIIAILENGLEFNVSILSRELLSVKSPLWKVVVDKTGKIIEKMEAAHKHFERKKYDFSEDVAFDFIYSMRKFQTELKRQNLIYALKMLETMRDSTLRLQALLENKKLHQFKAYETLDPEFVRKYLQTYPNQISEETLLIAADRLKVLFFETINRSKSHSVDEGLTRILR</sequence>
<gene>
    <name evidence="1" type="ORF">AAEO50_06465</name>
</gene>
<dbReference type="Proteomes" id="UP001389717">
    <property type="component" value="Unassembled WGS sequence"/>
</dbReference>
<dbReference type="EMBL" id="JBBYAF010000009">
    <property type="protein sequence ID" value="MEL3971914.1"/>
    <property type="molecule type" value="Genomic_DNA"/>
</dbReference>
<organism evidence="1 2">
    <name type="scientific">Rossellomorea oryzaecorticis</name>
    <dbReference type="NCBI Taxonomy" id="1396505"/>
    <lineage>
        <taxon>Bacteria</taxon>
        <taxon>Bacillati</taxon>
        <taxon>Bacillota</taxon>
        <taxon>Bacilli</taxon>
        <taxon>Bacillales</taxon>
        <taxon>Bacillaceae</taxon>
        <taxon>Rossellomorea</taxon>
    </lineage>
</organism>
<proteinExistence type="predicted"/>
<accession>A0ABU9K9M3</accession>